<feature type="transmembrane region" description="Helical" evidence="1">
    <location>
        <begin position="104"/>
        <end position="125"/>
    </location>
</feature>
<dbReference type="EMBL" id="SDRB02009280">
    <property type="protein sequence ID" value="THG08475.1"/>
    <property type="molecule type" value="Genomic_DNA"/>
</dbReference>
<dbReference type="PANTHER" id="PTHR34115:SF5">
    <property type="entry name" value="PROTEIN, PUTATIVE-RELATED"/>
    <property type="match status" value="1"/>
</dbReference>
<keyword evidence="1" id="KW-1133">Transmembrane helix</keyword>
<gene>
    <name evidence="2" type="ORF">TEA_020862</name>
</gene>
<dbReference type="AlphaFoldDB" id="A0A4S4DZW8"/>
<keyword evidence="1" id="KW-0812">Transmembrane</keyword>
<comment type="caution">
    <text evidence="2">The sequence shown here is derived from an EMBL/GenBank/DDBJ whole genome shotgun (WGS) entry which is preliminary data.</text>
</comment>
<reference evidence="2 3" key="1">
    <citation type="journal article" date="2018" name="Proc. Natl. Acad. Sci. U.S.A.">
        <title>Draft genome sequence of Camellia sinensis var. sinensis provides insights into the evolution of the tea genome and tea quality.</title>
        <authorList>
            <person name="Wei C."/>
            <person name="Yang H."/>
            <person name="Wang S."/>
            <person name="Zhao J."/>
            <person name="Liu C."/>
            <person name="Gao L."/>
            <person name="Xia E."/>
            <person name="Lu Y."/>
            <person name="Tai Y."/>
            <person name="She G."/>
            <person name="Sun J."/>
            <person name="Cao H."/>
            <person name="Tong W."/>
            <person name="Gao Q."/>
            <person name="Li Y."/>
            <person name="Deng W."/>
            <person name="Jiang X."/>
            <person name="Wang W."/>
            <person name="Chen Q."/>
            <person name="Zhang S."/>
            <person name="Li H."/>
            <person name="Wu J."/>
            <person name="Wang P."/>
            <person name="Li P."/>
            <person name="Shi C."/>
            <person name="Zheng F."/>
            <person name="Jian J."/>
            <person name="Huang B."/>
            <person name="Shan D."/>
            <person name="Shi M."/>
            <person name="Fang C."/>
            <person name="Yue Y."/>
            <person name="Li F."/>
            <person name="Li D."/>
            <person name="Wei S."/>
            <person name="Han B."/>
            <person name="Jiang C."/>
            <person name="Yin Y."/>
            <person name="Xia T."/>
            <person name="Zhang Z."/>
            <person name="Bennetzen J.L."/>
            <person name="Zhao S."/>
            <person name="Wan X."/>
        </authorList>
    </citation>
    <scope>NUCLEOTIDE SEQUENCE [LARGE SCALE GENOMIC DNA]</scope>
    <source>
        <strain evidence="3">cv. Shuchazao</strain>
        <tissue evidence="2">Leaf</tissue>
    </source>
</reference>
<dbReference type="InterPro" id="IPR053258">
    <property type="entry name" value="Ca-permeable_cation_channel"/>
</dbReference>
<name>A0A4S4DZW8_CAMSN</name>
<proteinExistence type="predicted"/>
<keyword evidence="3" id="KW-1185">Reference proteome</keyword>
<sequence>MFNPMASGTTPRSFYGVINISTFLSIKCTIKQPKSTSRHAVLAFLAPTLLEFLEFQYQGKVCSPFETHPKTMSVAIVSLLLYCLAYDAELRFSSTPHSPSQSRVVGGGMVLFGSIFALSLAYVLLQDNSAGLVLFLLFVLFSVNVLLNCRIKMYWKWLWQRVMSGLDSEPEMPERHMKLAVITGVHSSCLYGQGRFTSSLTKSVTIISYTEHSVSNFVTDFCVGK</sequence>
<organism evidence="2 3">
    <name type="scientific">Camellia sinensis var. sinensis</name>
    <name type="common">China tea</name>
    <dbReference type="NCBI Taxonomy" id="542762"/>
    <lineage>
        <taxon>Eukaryota</taxon>
        <taxon>Viridiplantae</taxon>
        <taxon>Streptophyta</taxon>
        <taxon>Embryophyta</taxon>
        <taxon>Tracheophyta</taxon>
        <taxon>Spermatophyta</taxon>
        <taxon>Magnoliopsida</taxon>
        <taxon>eudicotyledons</taxon>
        <taxon>Gunneridae</taxon>
        <taxon>Pentapetalae</taxon>
        <taxon>asterids</taxon>
        <taxon>Ericales</taxon>
        <taxon>Theaceae</taxon>
        <taxon>Camellia</taxon>
    </lineage>
</organism>
<evidence type="ECO:0000313" key="2">
    <source>
        <dbReference type="EMBL" id="THG08475.1"/>
    </source>
</evidence>
<protein>
    <submittedName>
        <fullName evidence="2">Uncharacterized protein</fullName>
    </submittedName>
</protein>
<feature type="transmembrane region" description="Helical" evidence="1">
    <location>
        <begin position="131"/>
        <end position="151"/>
    </location>
</feature>
<evidence type="ECO:0000256" key="1">
    <source>
        <dbReference type="SAM" id="Phobius"/>
    </source>
</evidence>
<dbReference type="PANTHER" id="PTHR34115">
    <property type="entry name" value="PROTEIN, PUTATIVE-RELATED"/>
    <property type="match status" value="1"/>
</dbReference>
<evidence type="ECO:0000313" key="3">
    <source>
        <dbReference type="Proteomes" id="UP000306102"/>
    </source>
</evidence>
<dbReference type="Proteomes" id="UP000306102">
    <property type="component" value="Unassembled WGS sequence"/>
</dbReference>
<keyword evidence="1" id="KW-0472">Membrane</keyword>
<accession>A0A4S4DZW8</accession>